<feature type="compositionally biased region" description="Polar residues" evidence="1">
    <location>
        <begin position="31"/>
        <end position="40"/>
    </location>
</feature>
<feature type="compositionally biased region" description="Basic and acidic residues" evidence="1">
    <location>
        <begin position="42"/>
        <end position="75"/>
    </location>
</feature>
<feature type="chain" id="PRO_5046571909" evidence="2">
    <location>
        <begin position="24"/>
        <end position="144"/>
    </location>
</feature>
<keyword evidence="2" id="KW-0732">Signal</keyword>
<dbReference type="Proteomes" id="UP001501047">
    <property type="component" value="Unassembled WGS sequence"/>
</dbReference>
<evidence type="ECO:0000256" key="2">
    <source>
        <dbReference type="SAM" id="SignalP"/>
    </source>
</evidence>
<reference evidence="3 4" key="1">
    <citation type="journal article" date="2019" name="Int. J. Syst. Evol. Microbiol.">
        <title>The Global Catalogue of Microorganisms (GCM) 10K type strain sequencing project: providing services to taxonomists for standard genome sequencing and annotation.</title>
        <authorList>
            <consortium name="The Broad Institute Genomics Platform"/>
            <consortium name="The Broad Institute Genome Sequencing Center for Infectious Disease"/>
            <person name="Wu L."/>
            <person name="Ma J."/>
        </authorList>
    </citation>
    <scope>NUCLEOTIDE SEQUENCE [LARGE SCALE GENOMIC DNA]</scope>
    <source>
        <strain evidence="3 4">JCM 1417</strain>
    </source>
</reference>
<evidence type="ECO:0000313" key="4">
    <source>
        <dbReference type="Proteomes" id="UP001501047"/>
    </source>
</evidence>
<dbReference type="EMBL" id="BAAACI010000006">
    <property type="protein sequence ID" value="GAA0774043.1"/>
    <property type="molecule type" value="Genomic_DNA"/>
</dbReference>
<dbReference type="RefSeq" id="WP_343826568.1">
    <property type="nucleotide sequence ID" value="NZ_BAAACI010000006.1"/>
</dbReference>
<comment type="caution">
    <text evidence="3">The sequence shown here is derived from an EMBL/GenBank/DDBJ whole genome shotgun (WGS) entry which is preliminary data.</text>
</comment>
<feature type="signal peptide" evidence="2">
    <location>
        <begin position="1"/>
        <end position="23"/>
    </location>
</feature>
<protein>
    <submittedName>
        <fullName evidence="3">Uncharacterized protein</fullName>
    </submittedName>
</protein>
<feature type="region of interest" description="Disordered" evidence="1">
    <location>
        <begin position="31"/>
        <end position="144"/>
    </location>
</feature>
<sequence>MKKSLIMLTLAGTIMASSTAVFGYDNIAMNSNSEKMTTIETPAEKSKDAKPAEDKKATMTEEEDNIKKSDEKKQTISESMPEEEKAPKQEEKKPTLNETDEKKQRDTKTPEAKDEKTSGKHMKKPECENKCSPEDNKSSEKKAQ</sequence>
<feature type="compositionally biased region" description="Basic and acidic residues" evidence="1">
    <location>
        <begin position="82"/>
        <end position="144"/>
    </location>
</feature>
<organism evidence="3 4">
    <name type="scientific">Clostridium subterminale</name>
    <dbReference type="NCBI Taxonomy" id="1550"/>
    <lineage>
        <taxon>Bacteria</taxon>
        <taxon>Bacillati</taxon>
        <taxon>Bacillota</taxon>
        <taxon>Clostridia</taxon>
        <taxon>Eubacteriales</taxon>
        <taxon>Clostridiaceae</taxon>
        <taxon>Clostridium</taxon>
    </lineage>
</organism>
<proteinExistence type="predicted"/>
<evidence type="ECO:0000313" key="3">
    <source>
        <dbReference type="EMBL" id="GAA0774043.1"/>
    </source>
</evidence>
<name>A0ABN1KRB0_CLOSU</name>
<keyword evidence="4" id="KW-1185">Reference proteome</keyword>
<evidence type="ECO:0000256" key="1">
    <source>
        <dbReference type="SAM" id="MobiDB-lite"/>
    </source>
</evidence>
<gene>
    <name evidence="3" type="ORF">GCM10008908_23190</name>
</gene>
<accession>A0ABN1KRB0</accession>